<reference evidence="3 4" key="1">
    <citation type="submission" date="2020-08" db="EMBL/GenBank/DDBJ databases">
        <title>Genomic Encyclopedia of Type Strains, Phase III (KMG-III): the genomes of soil and plant-associated and newly described type strains.</title>
        <authorList>
            <person name="Whitman W."/>
        </authorList>
    </citation>
    <scope>NUCLEOTIDE SEQUENCE [LARGE SCALE GENOMIC DNA]</scope>
    <source>
        <strain evidence="3 4">CECT 8088</strain>
    </source>
</reference>
<sequence length="234" mass="23751">MSAPLTEEDELAAAELALGLAGEAERQAGQARLHDDAGFADAYARWLGWAAGLFDGLAETPRPSLWRRIEASLPANDAAADMTSRLRRWQVASWVSGAVACVLAAVLVTQALPLAGPGPVAGALQAPMVALLSGADGVVSVSYDPATTRLTVVPDRLRTGGRTPELWVIPADGRPRALGVMPADTPGWMAAPPGAAKAMGAGVTIALSLEPAGGAPGDHPTGPVILSGRMGATA</sequence>
<dbReference type="Pfam" id="PF10099">
    <property type="entry name" value="RskA_C"/>
    <property type="match status" value="1"/>
</dbReference>
<dbReference type="GO" id="GO:0016989">
    <property type="term" value="F:sigma factor antagonist activity"/>
    <property type="evidence" value="ECO:0007669"/>
    <property type="project" value="TreeGrafter"/>
</dbReference>
<dbReference type="AlphaFoldDB" id="A0A839UXY3"/>
<dbReference type="InterPro" id="IPR018764">
    <property type="entry name" value="RskA_C"/>
</dbReference>
<dbReference type="PANTHER" id="PTHR37461">
    <property type="entry name" value="ANTI-SIGMA-K FACTOR RSKA"/>
    <property type="match status" value="1"/>
</dbReference>
<protein>
    <submittedName>
        <fullName evidence="3">Anti-sigma-K factor RskA</fullName>
    </submittedName>
</protein>
<dbReference type="PANTHER" id="PTHR37461:SF1">
    <property type="entry name" value="ANTI-SIGMA-K FACTOR RSKA"/>
    <property type="match status" value="1"/>
</dbReference>
<keyword evidence="1" id="KW-0472">Membrane</keyword>
<dbReference type="GO" id="GO:0005886">
    <property type="term" value="C:plasma membrane"/>
    <property type="evidence" value="ECO:0007669"/>
    <property type="project" value="InterPro"/>
</dbReference>
<organism evidence="3 4">
    <name type="scientific">Endobacter medicaginis</name>
    <dbReference type="NCBI Taxonomy" id="1181271"/>
    <lineage>
        <taxon>Bacteria</taxon>
        <taxon>Pseudomonadati</taxon>
        <taxon>Pseudomonadota</taxon>
        <taxon>Alphaproteobacteria</taxon>
        <taxon>Acetobacterales</taxon>
        <taxon>Acetobacteraceae</taxon>
        <taxon>Endobacter</taxon>
    </lineage>
</organism>
<dbReference type="InterPro" id="IPR051474">
    <property type="entry name" value="Anti-sigma-K/W_factor"/>
</dbReference>
<dbReference type="RefSeq" id="WP_183274796.1">
    <property type="nucleotide sequence ID" value="NZ_JACHXV010000003.1"/>
</dbReference>
<dbReference type="GO" id="GO:0006417">
    <property type="term" value="P:regulation of translation"/>
    <property type="evidence" value="ECO:0007669"/>
    <property type="project" value="TreeGrafter"/>
</dbReference>
<feature type="transmembrane region" description="Helical" evidence="1">
    <location>
        <begin position="91"/>
        <end position="112"/>
    </location>
</feature>
<dbReference type="EMBL" id="JACHXV010000003">
    <property type="protein sequence ID" value="MBB3172980.1"/>
    <property type="molecule type" value="Genomic_DNA"/>
</dbReference>
<accession>A0A839UXY3</accession>
<feature type="domain" description="Anti-sigma K factor RskA C-terminal" evidence="2">
    <location>
        <begin position="97"/>
        <end position="224"/>
    </location>
</feature>
<evidence type="ECO:0000256" key="1">
    <source>
        <dbReference type="SAM" id="Phobius"/>
    </source>
</evidence>
<proteinExistence type="predicted"/>
<comment type="caution">
    <text evidence="3">The sequence shown here is derived from an EMBL/GenBank/DDBJ whole genome shotgun (WGS) entry which is preliminary data.</text>
</comment>
<name>A0A839UXY3_9PROT</name>
<gene>
    <name evidence="3" type="ORF">FHR90_000798</name>
</gene>
<dbReference type="Proteomes" id="UP000557688">
    <property type="component" value="Unassembled WGS sequence"/>
</dbReference>
<keyword evidence="1" id="KW-0812">Transmembrane</keyword>
<keyword evidence="4" id="KW-1185">Reference proteome</keyword>
<keyword evidence="1" id="KW-1133">Transmembrane helix</keyword>
<evidence type="ECO:0000259" key="2">
    <source>
        <dbReference type="Pfam" id="PF10099"/>
    </source>
</evidence>
<evidence type="ECO:0000313" key="4">
    <source>
        <dbReference type="Proteomes" id="UP000557688"/>
    </source>
</evidence>
<evidence type="ECO:0000313" key="3">
    <source>
        <dbReference type="EMBL" id="MBB3172980.1"/>
    </source>
</evidence>